<dbReference type="InterPro" id="IPR029069">
    <property type="entry name" value="HotDog_dom_sf"/>
</dbReference>
<dbReference type="GO" id="GO:0061522">
    <property type="term" value="F:1,4-dihydroxy-2-naphthoyl-CoA thioesterase activity"/>
    <property type="evidence" value="ECO:0007669"/>
    <property type="project" value="TreeGrafter"/>
</dbReference>
<dbReference type="EMBL" id="VMRJ01000001">
    <property type="protein sequence ID" value="TVT43463.1"/>
    <property type="molecule type" value="Genomic_DNA"/>
</dbReference>
<evidence type="ECO:0000313" key="4">
    <source>
        <dbReference type="EMBL" id="TVT43463.1"/>
    </source>
</evidence>
<evidence type="ECO:0000259" key="3">
    <source>
        <dbReference type="Pfam" id="PF03061"/>
    </source>
</evidence>
<feature type="domain" description="Thioesterase" evidence="3">
    <location>
        <begin position="46"/>
        <end position="121"/>
    </location>
</feature>
<dbReference type="PANTHER" id="PTHR43240">
    <property type="entry name" value="1,4-DIHYDROXY-2-NAPHTHOYL-COA THIOESTERASE 1"/>
    <property type="match status" value="1"/>
</dbReference>
<dbReference type="RefSeq" id="WP_144844981.1">
    <property type="nucleotide sequence ID" value="NZ_VMRJ01000001.1"/>
</dbReference>
<dbReference type="Pfam" id="PF03061">
    <property type="entry name" value="4HBT"/>
    <property type="match status" value="1"/>
</dbReference>
<dbReference type="Gene3D" id="3.10.129.10">
    <property type="entry name" value="Hotdog Thioesterase"/>
    <property type="match status" value="1"/>
</dbReference>
<dbReference type="GO" id="GO:0005829">
    <property type="term" value="C:cytosol"/>
    <property type="evidence" value="ECO:0007669"/>
    <property type="project" value="TreeGrafter"/>
</dbReference>
<protein>
    <submittedName>
        <fullName evidence="4">PaaI family thioesterase</fullName>
    </submittedName>
</protein>
<organism evidence="4 5">
    <name type="scientific">Hymenobacter setariae</name>
    <dbReference type="NCBI Taxonomy" id="2594794"/>
    <lineage>
        <taxon>Bacteria</taxon>
        <taxon>Pseudomonadati</taxon>
        <taxon>Bacteroidota</taxon>
        <taxon>Cytophagia</taxon>
        <taxon>Cytophagales</taxon>
        <taxon>Hymenobacteraceae</taxon>
        <taxon>Hymenobacter</taxon>
    </lineage>
</organism>
<accession>A0A558C3U5</accession>
<dbReference type="OrthoDB" id="9798208at2"/>
<sequence>MTLDDVKIWASHRPTLADSLGIELTDITEHYLEGRMPVDGRTHQPMGLLHGGASVALAETLGSIGAATRIDVTRQACVGLEINANHIKGVRDGWVRGRATALHVGRSTQVWEIRITHEETGALVCISRITMAVIDLPAAGSKTQA</sequence>
<dbReference type="InterPro" id="IPR006683">
    <property type="entry name" value="Thioestr_dom"/>
</dbReference>
<name>A0A558C3U5_9BACT</name>
<dbReference type="InterPro" id="IPR003736">
    <property type="entry name" value="PAAI_dom"/>
</dbReference>
<dbReference type="SUPFAM" id="SSF54637">
    <property type="entry name" value="Thioesterase/thiol ester dehydrase-isomerase"/>
    <property type="match status" value="1"/>
</dbReference>
<gene>
    <name evidence="4" type="ORF">FNT36_05085</name>
</gene>
<evidence type="ECO:0000313" key="5">
    <source>
        <dbReference type="Proteomes" id="UP000317624"/>
    </source>
</evidence>
<evidence type="ECO:0000256" key="1">
    <source>
        <dbReference type="ARBA" id="ARBA00008324"/>
    </source>
</evidence>
<keyword evidence="5" id="KW-1185">Reference proteome</keyword>
<reference evidence="4 5" key="1">
    <citation type="submission" date="2019-07" db="EMBL/GenBank/DDBJ databases">
        <title>Hymenobacter sp. straun FUR1 Genome sequencing and assembly.</title>
        <authorList>
            <person name="Chhetri G."/>
        </authorList>
    </citation>
    <scope>NUCLEOTIDE SEQUENCE [LARGE SCALE GENOMIC DNA]</scope>
    <source>
        <strain evidence="4 5">Fur1</strain>
    </source>
</reference>
<comment type="caution">
    <text evidence="4">The sequence shown here is derived from an EMBL/GenBank/DDBJ whole genome shotgun (WGS) entry which is preliminary data.</text>
</comment>
<dbReference type="CDD" id="cd03443">
    <property type="entry name" value="PaaI_thioesterase"/>
    <property type="match status" value="1"/>
</dbReference>
<keyword evidence="2" id="KW-0378">Hydrolase</keyword>
<dbReference type="PANTHER" id="PTHR43240:SF5">
    <property type="entry name" value="1,4-DIHYDROXY-2-NAPHTHOYL-COA THIOESTERASE 1"/>
    <property type="match status" value="1"/>
</dbReference>
<proteinExistence type="inferred from homology"/>
<dbReference type="NCBIfam" id="TIGR00369">
    <property type="entry name" value="unchar_dom_1"/>
    <property type="match status" value="1"/>
</dbReference>
<comment type="similarity">
    <text evidence="1">Belongs to the thioesterase PaaI family.</text>
</comment>
<dbReference type="AlphaFoldDB" id="A0A558C3U5"/>
<evidence type="ECO:0000256" key="2">
    <source>
        <dbReference type="ARBA" id="ARBA00022801"/>
    </source>
</evidence>
<dbReference type="Proteomes" id="UP000317624">
    <property type="component" value="Unassembled WGS sequence"/>
</dbReference>